<reference evidence="4" key="1">
    <citation type="journal article" date="2018" name="PLoS ONE">
        <title>Chinook salmon (Oncorhynchus tshawytscha) genome and transcriptome.</title>
        <authorList>
            <person name="Christensen K.A."/>
            <person name="Leong J.S."/>
            <person name="Sakhrani D."/>
            <person name="Biagi C.A."/>
            <person name="Minkley D.R."/>
            <person name="Withler R.E."/>
            <person name="Rondeau E.B."/>
            <person name="Koop B.F."/>
            <person name="Devlin R.H."/>
        </authorList>
    </citation>
    <scope>NUCLEOTIDE SEQUENCE [LARGE SCALE GENOMIC DNA]</scope>
</reference>
<dbReference type="AlphaFoldDB" id="A0AAZ3S612"/>
<sequence>MPEDLICLPKISLYHHAEGRKTRRQVFLGPLTLTTCPEGKLDGHCAKVLHRYVQRGQHALDVDCNCSLGVSIGIVSSYPIPSRTNATLLEQRWETLFSRSVLGISGAKSDMNWESDYLMGIKRVRRLYCNVGIGFHLQILPDGRINGVHNENQYSLIEISAVERGVISMYGVRSELFVAMNSRGRLYGTKFFRDECKFKETLLPNNYNAYESSVYKGSYIALSKHGRAKRGNKAT</sequence>
<gene>
    <name evidence="3" type="primary">CACNG4</name>
</gene>
<dbReference type="InterPro" id="IPR002209">
    <property type="entry name" value="Fibroblast_GF_fam"/>
</dbReference>
<dbReference type="PRINTS" id="PR00262">
    <property type="entry name" value="IL1HBGF"/>
</dbReference>
<reference evidence="3" key="2">
    <citation type="submission" date="2025-08" db="UniProtKB">
        <authorList>
            <consortium name="Ensembl"/>
        </authorList>
    </citation>
    <scope>IDENTIFICATION</scope>
</reference>
<dbReference type="PANTHER" id="PTHR11486">
    <property type="entry name" value="FIBROBLAST GROWTH FACTOR"/>
    <property type="match status" value="1"/>
</dbReference>
<dbReference type="InterPro" id="IPR008996">
    <property type="entry name" value="IL1/FGF"/>
</dbReference>
<name>A0AAZ3S612_ONCTS</name>
<dbReference type="PROSITE" id="PS00247">
    <property type="entry name" value="HBGF_FGF"/>
    <property type="match status" value="1"/>
</dbReference>
<dbReference type="Pfam" id="PF00167">
    <property type="entry name" value="FGF"/>
    <property type="match status" value="1"/>
</dbReference>
<evidence type="ECO:0000256" key="1">
    <source>
        <dbReference type="ARBA" id="ARBA00007936"/>
    </source>
</evidence>
<reference evidence="3" key="3">
    <citation type="submission" date="2025-09" db="UniProtKB">
        <authorList>
            <consortium name="Ensembl"/>
        </authorList>
    </citation>
    <scope>IDENTIFICATION</scope>
</reference>
<dbReference type="Ensembl" id="ENSOTST00005128541.1">
    <property type="protein sequence ID" value="ENSOTSP00005148538.1"/>
    <property type="gene ID" value="ENSOTSG00005070251.1"/>
</dbReference>
<dbReference type="GO" id="GO:0008083">
    <property type="term" value="F:growth factor activity"/>
    <property type="evidence" value="ECO:0007669"/>
    <property type="project" value="InterPro"/>
</dbReference>
<dbReference type="SUPFAM" id="SSF50353">
    <property type="entry name" value="Cytokine"/>
    <property type="match status" value="1"/>
</dbReference>
<evidence type="ECO:0000313" key="3">
    <source>
        <dbReference type="Ensembl" id="ENSOTSP00005148538.1"/>
    </source>
</evidence>
<dbReference type="SMART" id="SM00442">
    <property type="entry name" value="FGF"/>
    <property type="match status" value="1"/>
</dbReference>
<comment type="similarity">
    <text evidence="1 2">Belongs to the heparin-binding growth factors family.</text>
</comment>
<protein>
    <recommendedName>
        <fullName evidence="2">Fibroblast growth factor</fullName>
        <shortName evidence="2">FGF</shortName>
    </recommendedName>
</protein>
<dbReference type="Proteomes" id="UP000694402">
    <property type="component" value="Unassembled WGS sequence"/>
</dbReference>
<organism evidence="3 4">
    <name type="scientific">Oncorhynchus tshawytscha</name>
    <name type="common">Chinook salmon</name>
    <name type="synonym">Salmo tshawytscha</name>
    <dbReference type="NCBI Taxonomy" id="74940"/>
    <lineage>
        <taxon>Eukaryota</taxon>
        <taxon>Metazoa</taxon>
        <taxon>Chordata</taxon>
        <taxon>Craniata</taxon>
        <taxon>Vertebrata</taxon>
        <taxon>Euteleostomi</taxon>
        <taxon>Actinopterygii</taxon>
        <taxon>Neopterygii</taxon>
        <taxon>Teleostei</taxon>
        <taxon>Protacanthopterygii</taxon>
        <taxon>Salmoniformes</taxon>
        <taxon>Salmonidae</taxon>
        <taxon>Salmoninae</taxon>
        <taxon>Oncorhynchus</taxon>
    </lineage>
</organism>
<accession>A0AAZ3S612</accession>
<evidence type="ECO:0000313" key="4">
    <source>
        <dbReference type="Proteomes" id="UP000694402"/>
    </source>
</evidence>
<evidence type="ECO:0000256" key="2">
    <source>
        <dbReference type="RuleBase" id="RU049442"/>
    </source>
</evidence>
<dbReference type="GeneTree" id="ENSGT00940000157821"/>
<dbReference type="Gene3D" id="2.80.10.50">
    <property type="match status" value="1"/>
</dbReference>
<proteinExistence type="inferred from homology"/>
<dbReference type="PRINTS" id="PR00263">
    <property type="entry name" value="HBGFFGF"/>
</dbReference>
<keyword evidence="4" id="KW-1185">Reference proteome</keyword>